<dbReference type="PANTHER" id="PTHR30302:SF1">
    <property type="entry name" value="HYDROGENASE 2 MATURATION PROTEASE"/>
    <property type="match status" value="1"/>
</dbReference>
<dbReference type="InterPro" id="IPR004420">
    <property type="entry name" value="Pept_A31_hyd_mat_HycI"/>
</dbReference>
<comment type="similarity">
    <text evidence="1">Belongs to the peptidase A31 family.</text>
</comment>
<dbReference type="InterPro" id="IPR000671">
    <property type="entry name" value="Peptidase_A31"/>
</dbReference>
<evidence type="ECO:0008006" key="6">
    <source>
        <dbReference type="Google" id="ProtNLM"/>
    </source>
</evidence>
<sequence>MATDKQLFEQLSNKLRGSKTVIVGIGNTLKGDDGAGPLVCQQLQEAKVSAELIDAGTVPENYIQPIIKKAPQNLLVIDAIDFGASAGTINIFKPEQLNSLVISTHTLSPRLFVDMIRRDIEVDVYFIGVQPAQTQLGQSISAEVSRAVQQLSQTLIEIFPPCHPER</sequence>
<dbReference type="EMBL" id="BARS01006627">
    <property type="protein sequence ID" value="GAF71388.1"/>
    <property type="molecule type" value="Genomic_DNA"/>
</dbReference>
<dbReference type="CDD" id="cd06067">
    <property type="entry name" value="H2MP_MemB-H2evol"/>
    <property type="match status" value="1"/>
</dbReference>
<evidence type="ECO:0000256" key="4">
    <source>
        <dbReference type="ARBA" id="ARBA00022801"/>
    </source>
</evidence>
<name>X0RRI6_9ZZZZ</name>
<evidence type="ECO:0000256" key="3">
    <source>
        <dbReference type="ARBA" id="ARBA00022750"/>
    </source>
</evidence>
<dbReference type="PRINTS" id="PR00446">
    <property type="entry name" value="HYDRGNUPTAKE"/>
</dbReference>
<evidence type="ECO:0000256" key="1">
    <source>
        <dbReference type="ARBA" id="ARBA00006814"/>
    </source>
</evidence>
<dbReference type="NCBIfam" id="TIGR00072">
    <property type="entry name" value="hydrog_prot"/>
    <property type="match status" value="1"/>
</dbReference>
<dbReference type="PANTHER" id="PTHR30302">
    <property type="entry name" value="HYDROGENASE 1 MATURATION PROTEASE"/>
    <property type="match status" value="1"/>
</dbReference>
<accession>X0RRI6</accession>
<keyword evidence="3" id="KW-0064">Aspartyl protease</keyword>
<evidence type="ECO:0000256" key="2">
    <source>
        <dbReference type="ARBA" id="ARBA00022670"/>
    </source>
</evidence>
<dbReference type="InterPro" id="IPR023430">
    <property type="entry name" value="Pept_HybD-like_dom_sf"/>
</dbReference>
<dbReference type="GO" id="GO:0008047">
    <property type="term" value="F:enzyme activator activity"/>
    <property type="evidence" value="ECO:0007669"/>
    <property type="project" value="InterPro"/>
</dbReference>
<protein>
    <recommendedName>
        <fullName evidence="6">Hydrogenase 3 maturation protease</fullName>
    </recommendedName>
</protein>
<dbReference type="AlphaFoldDB" id="X0RRI6"/>
<keyword evidence="2" id="KW-0645">Protease</keyword>
<proteinExistence type="inferred from homology"/>
<evidence type="ECO:0000313" key="5">
    <source>
        <dbReference type="EMBL" id="GAF71388.1"/>
    </source>
</evidence>
<gene>
    <name evidence="5" type="ORF">S01H1_12888</name>
</gene>
<reference evidence="5" key="1">
    <citation type="journal article" date="2014" name="Front. Microbiol.">
        <title>High frequency of phylogenetically diverse reductive dehalogenase-homologous genes in deep subseafloor sedimentary metagenomes.</title>
        <authorList>
            <person name="Kawai M."/>
            <person name="Futagami T."/>
            <person name="Toyoda A."/>
            <person name="Takaki Y."/>
            <person name="Nishi S."/>
            <person name="Hori S."/>
            <person name="Arai W."/>
            <person name="Tsubouchi T."/>
            <person name="Morono Y."/>
            <person name="Uchiyama I."/>
            <person name="Ito T."/>
            <person name="Fujiyama A."/>
            <person name="Inagaki F."/>
            <person name="Takami H."/>
        </authorList>
    </citation>
    <scope>NUCLEOTIDE SEQUENCE</scope>
    <source>
        <strain evidence="5">Expedition CK06-06</strain>
    </source>
</reference>
<dbReference type="GO" id="GO:0016485">
    <property type="term" value="P:protein processing"/>
    <property type="evidence" value="ECO:0007669"/>
    <property type="project" value="TreeGrafter"/>
</dbReference>
<dbReference type="Pfam" id="PF01750">
    <property type="entry name" value="HycI"/>
    <property type="match status" value="1"/>
</dbReference>
<organism evidence="5">
    <name type="scientific">marine sediment metagenome</name>
    <dbReference type="NCBI Taxonomy" id="412755"/>
    <lineage>
        <taxon>unclassified sequences</taxon>
        <taxon>metagenomes</taxon>
        <taxon>ecological metagenomes</taxon>
    </lineage>
</organism>
<dbReference type="GO" id="GO:0004190">
    <property type="term" value="F:aspartic-type endopeptidase activity"/>
    <property type="evidence" value="ECO:0007669"/>
    <property type="project" value="UniProtKB-KW"/>
</dbReference>
<dbReference type="SUPFAM" id="SSF53163">
    <property type="entry name" value="HybD-like"/>
    <property type="match status" value="1"/>
</dbReference>
<comment type="caution">
    <text evidence="5">The sequence shown here is derived from an EMBL/GenBank/DDBJ whole genome shotgun (WGS) entry which is preliminary data.</text>
</comment>
<keyword evidence="4" id="KW-0378">Hydrolase</keyword>
<dbReference type="Gene3D" id="3.40.50.1450">
    <property type="entry name" value="HybD-like"/>
    <property type="match status" value="1"/>
</dbReference>